<feature type="transmembrane region" description="Helical" evidence="6">
    <location>
        <begin position="206"/>
        <end position="223"/>
    </location>
</feature>
<evidence type="ECO:0000256" key="5">
    <source>
        <dbReference type="ARBA" id="ARBA00023136"/>
    </source>
</evidence>
<dbReference type="Pfam" id="PF03706">
    <property type="entry name" value="LPG_synthase_TM"/>
    <property type="match status" value="1"/>
</dbReference>
<evidence type="ECO:0000256" key="2">
    <source>
        <dbReference type="ARBA" id="ARBA00022475"/>
    </source>
</evidence>
<feature type="transmembrane region" description="Helical" evidence="6">
    <location>
        <begin position="44"/>
        <end position="62"/>
    </location>
</feature>
<dbReference type="InterPro" id="IPR022791">
    <property type="entry name" value="L-PG_synthase/AglD"/>
</dbReference>
<dbReference type="EMBL" id="QUZK01000046">
    <property type="protein sequence ID" value="RFF29524.1"/>
    <property type="molecule type" value="Genomic_DNA"/>
</dbReference>
<dbReference type="PANTHER" id="PTHR40277:SF1">
    <property type="entry name" value="BLL5419 PROTEIN"/>
    <property type="match status" value="1"/>
</dbReference>
<dbReference type="RefSeq" id="WP_116651550.1">
    <property type="nucleotide sequence ID" value="NZ_QUZK01000046.1"/>
</dbReference>
<evidence type="ECO:0000313" key="7">
    <source>
        <dbReference type="EMBL" id="RFF29524.1"/>
    </source>
</evidence>
<accession>A0A3E1K764</accession>
<dbReference type="OrthoDB" id="9126302at2"/>
<proteinExistence type="predicted"/>
<evidence type="ECO:0000256" key="6">
    <source>
        <dbReference type="SAM" id="Phobius"/>
    </source>
</evidence>
<protein>
    <submittedName>
        <fullName evidence="7">UPF0104 family protein</fullName>
    </submittedName>
</protein>
<dbReference type="Proteomes" id="UP000260351">
    <property type="component" value="Unassembled WGS sequence"/>
</dbReference>
<organism evidence="7 8">
    <name type="scientific">Wenzhouxiangella sediminis</name>
    <dbReference type="NCBI Taxonomy" id="1792836"/>
    <lineage>
        <taxon>Bacteria</taxon>
        <taxon>Pseudomonadati</taxon>
        <taxon>Pseudomonadota</taxon>
        <taxon>Gammaproteobacteria</taxon>
        <taxon>Chromatiales</taxon>
        <taxon>Wenzhouxiangellaceae</taxon>
        <taxon>Wenzhouxiangella</taxon>
    </lineage>
</organism>
<keyword evidence="5 6" id="KW-0472">Membrane</keyword>
<evidence type="ECO:0000256" key="1">
    <source>
        <dbReference type="ARBA" id="ARBA00004651"/>
    </source>
</evidence>
<dbReference type="AlphaFoldDB" id="A0A3E1K764"/>
<comment type="caution">
    <text evidence="7">The sequence shown here is derived from an EMBL/GenBank/DDBJ whole genome shotgun (WGS) entry which is preliminary data.</text>
</comment>
<keyword evidence="4 6" id="KW-1133">Transmembrane helix</keyword>
<gene>
    <name evidence="7" type="ORF">DZC52_12860</name>
</gene>
<sequence>MSERRQPGPSLRWLISLAVLAALLWWLDPARVAAQVTALSPGWLAAALVVTVVQVLLSAWRWRFTASRLGLALSRTRALADYYLAMFVNQVLPGGVLGDALRAHRHACHSGAVGPAWRAVLIERFSGQLVVALGTAGVLLFMPLWRDALAALWPERVGVWMAAAAVLGLSAIALSGAARRFPQGWRDLRADLYRAMLAPSAWPRQLAASLAVVCSYALVFALAARGIGVGLDFAVLLAVGLPVLLAMLIPFSVAGWGFREAAAAAVWLALGLPGEQGVAVAMTYGAINLVGALPGAVVLARRPLQSWRAR</sequence>
<keyword evidence="2" id="KW-1003">Cell membrane</keyword>
<feature type="transmembrane region" description="Helical" evidence="6">
    <location>
        <begin position="157"/>
        <end position="178"/>
    </location>
</feature>
<dbReference type="PANTHER" id="PTHR40277">
    <property type="entry name" value="BLL5419 PROTEIN"/>
    <property type="match status" value="1"/>
</dbReference>
<keyword evidence="8" id="KW-1185">Reference proteome</keyword>
<comment type="subcellular location">
    <subcellularLocation>
        <location evidence="1">Cell membrane</location>
        <topology evidence="1">Multi-pass membrane protein</topology>
    </subcellularLocation>
</comment>
<evidence type="ECO:0000256" key="3">
    <source>
        <dbReference type="ARBA" id="ARBA00022692"/>
    </source>
</evidence>
<evidence type="ECO:0000256" key="4">
    <source>
        <dbReference type="ARBA" id="ARBA00022989"/>
    </source>
</evidence>
<feature type="transmembrane region" description="Helical" evidence="6">
    <location>
        <begin position="125"/>
        <end position="145"/>
    </location>
</feature>
<name>A0A3E1K764_9GAMM</name>
<reference evidence="7 8" key="1">
    <citation type="submission" date="2018-08" db="EMBL/GenBank/DDBJ databases">
        <title>Wenzhouxiangella salilacus sp. nov., a novel bacterium isolated from a saline lake in Xinjiang Province, China.</title>
        <authorList>
            <person name="Han S."/>
        </authorList>
    </citation>
    <scope>NUCLEOTIDE SEQUENCE [LARGE SCALE GENOMIC DNA]</scope>
    <source>
        <strain evidence="7 8">XDB06</strain>
    </source>
</reference>
<dbReference type="GO" id="GO:0005886">
    <property type="term" value="C:plasma membrane"/>
    <property type="evidence" value="ECO:0007669"/>
    <property type="project" value="UniProtKB-SubCell"/>
</dbReference>
<evidence type="ECO:0000313" key="8">
    <source>
        <dbReference type="Proteomes" id="UP000260351"/>
    </source>
</evidence>
<feature type="transmembrane region" description="Helical" evidence="6">
    <location>
        <begin position="235"/>
        <end position="258"/>
    </location>
</feature>
<keyword evidence="3 6" id="KW-0812">Transmembrane</keyword>
<feature type="transmembrane region" description="Helical" evidence="6">
    <location>
        <begin position="278"/>
        <end position="300"/>
    </location>
</feature>